<feature type="region of interest" description="Disordered" evidence="1">
    <location>
        <begin position="423"/>
        <end position="466"/>
    </location>
</feature>
<sequence>MTLFIPDMAGRLFLLILLFDTFQYIKAKDLPQPSLTVIPAVIKERDSVQLNCQTPSSVSECYFKMEGQVEFTLPSPCQQTLTGTLLVRWTGQSSPAEVKIQCQYSATGSQFRSMFSEPSTVTIQDLPQLTVIRETESVQLSCETPPSLPVSHCYFYIEGRKNLPDSLCTQTITGTQLLKRADQTFPVVVKVKCYYAVGKSHTSPFSNSVSVTVQDPPPPRLTVSSTVISERDSVQLSCDSPPSVSVSQCYFYTEGRDPKPSPCTKSLTGTELLSSAGQSSSAEIKLRCFYTVETHFPSMHSGSVSLSILDPKPDITVHFDGDFTIICLIPGSVSPDTTCNLYVGEESQPSFTAKIKKRKANSASGEPFCQFTPNHSDLISRLQSVRSKEVSCDYKVSSGPNSLSPRSDGYTFTDLVGVHISDPTTIQTPSTAVGMTPGPRSTLPPSKTVSPTEVSTVTSTFTPETTVTPTTRSTVCCTFTTDTPASTNERVQSSTESDVESNSQESILVGQLWQAAVASGVGVLLVGLTAVCLCRRTKKTNSQRPTARQDDHRQYELVSMGAVSRGIMVDSGDAGIDSQITSVLSTFTPSGNVDVDTQAFANKHVSTAQIIAWSILISVVLFIVLYCYIIIIIYSIVFTDRRTRGYKYLSFSHCDLTFSLRLVLHPHKIPLMNYINCTVDSKP</sequence>
<evidence type="ECO:0000259" key="4">
    <source>
        <dbReference type="PROSITE" id="PS50835"/>
    </source>
</evidence>
<dbReference type="InterPro" id="IPR013783">
    <property type="entry name" value="Ig-like_fold"/>
</dbReference>
<keyword evidence="2" id="KW-0812">Transmembrane</keyword>
<dbReference type="RefSeq" id="XP_045547970.1">
    <property type="nucleotide sequence ID" value="XM_045692014.1"/>
</dbReference>
<accession>A0ABM3CN29</accession>
<feature type="signal peptide" evidence="3">
    <location>
        <begin position="1"/>
        <end position="27"/>
    </location>
</feature>
<feature type="transmembrane region" description="Helical" evidence="2">
    <location>
        <begin position="610"/>
        <end position="637"/>
    </location>
</feature>
<evidence type="ECO:0000313" key="5">
    <source>
        <dbReference type="Proteomes" id="UP001652741"/>
    </source>
</evidence>
<dbReference type="InterPro" id="IPR007110">
    <property type="entry name" value="Ig-like_dom"/>
</dbReference>
<feature type="chain" id="PRO_5045430332" evidence="3">
    <location>
        <begin position="28"/>
        <end position="683"/>
    </location>
</feature>
<keyword evidence="5" id="KW-1185">Reference proteome</keyword>
<evidence type="ECO:0000256" key="1">
    <source>
        <dbReference type="SAM" id="MobiDB-lite"/>
    </source>
</evidence>
<evidence type="ECO:0000256" key="3">
    <source>
        <dbReference type="SAM" id="SignalP"/>
    </source>
</evidence>
<feature type="transmembrane region" description="Helical" evidence="2">
    <location>
        <begin position="512"/>
        <end position="534"/>
    </location>
</feature>
<dbReference type="PROSITE" id="PS50835">
    <property type="entry name" value="IG_LIKE"/>
    <property type="match status" value="1"/>
</dbReference>
<keyword evidence="2" id="KW-0472">Membrane</keyword>
<reference evidence="6" key="1">
    <citation type="submission" date="2025-08" db="UniProtKB">
        <authorList>
            <consortium name="RefSeq"/>
        </authorList>
    </citation>
    <scope>IDENTIFICATION</scope>
</reference>
<dbReference type="Proteomes" id="UP001652741">
    <property type="component" value="Chromosome ssa12"/>
</dbReference>
<evidence type="ECO:0000256" key="2">
    <source>
        <dbReference type="SAM" id="Phobius"/>
    </source>
</evidence>
<keyword evidence="3" id="KW-0732">Signal</keyword>
<proteinExistence type="predicted"/>
<keyword evidence="2" id="KW-1133">Transmembrane helix</keyword>
<feature type="domain" description="Ig-like" evidence="4">
    <location>
        <begin position="33"/>
        <end position="142"/>
    </location>
</feature>
<feature type="compositionally biased region" description="Low complexity" evidence="1">
    <location>
        <begin position="444"/>
        <end position="466"/>
    </location>
</feature>
<gene>
    <name evidence="6" type="primary">LOC106565146</name>
</gene>
<dbReference type="Gene3D" id="2.60.40.10">
    <property type="entry name" value="Immunoglobulins"/>
    <property type="match status" value="1"/>
</dbReference>
<name>A0ABM3CN29_SALSA</name>
<protein>
    <submittedName>
        <fullName evidence="6">Mucin-3A isoform X1</fullName>
    </submittedName>
</protein>
<dbReference type="GeneID" id="106565146"/>
<evidence type="ECO:0000313" key="6">
    <source>
        <dbReference type="RefSeq" id="XP_045547970.1"/>
    </source>
</evidence>
<organism evidence="5 6">
    <name type="scientific">Salmo salar</name>
    <name type="common">Atlantic salmon</name>
    <dbReference type="NCBI Taxonomy" id="8030"/>
    <lineage>
        <taxon>Eukaryota</taxon>
        <taxon>Metazoa</taxon>
        <taxon>Chordata</taxon>
        <taxon>Craniata</taxon>
        <taxon>Vertebrata</taxon>
        <taxon>Euteleostomi</taxon>
        <taxon>Actinopterygii</taxon>
        <taxon>Neopterygii</taxon>
        <taxon>Teleostei</taxon>
        <taxon>Protacanthopterygii</taxon>
        <taxon>Salmoniformes</taxon>
        <taxon>Salmonidae</taxon>
        <taxon>Salmoninae</taxon>
        <taxon>Salmo</taxon>
    </lineage>
</organism>
<feature type="compositionally biased region" description="Polar residues" evidence="1">
    <location>
        <begin position="423"/>
        <end position="433"/>
    </location>
</feature>